<protein>
    <submittedName>
        <fullName evidence="1">Uncharacterized protein</fullName>
    </submittedName>
</protein>
<dbReference type="InterPro" id="IPR036322">
    <property type="entry name" value="WD40_repeat_dom_sf"/>
</dbReference>
<proteinExistence type="predicted"/>
<gene>
    <name evidence="1" type="ORF">B0J13DRAFT_457432</name>
</gene>
<sequence>CIQVLKGGDSVNSVAFSHDSKLVAAASDDETNCEWILECIPSVQSSHLQFDPDDSRLVTEVGAISIQGPVFSGENTTIPFANCLSGLGISEDGCWIIWQKSRLFWLPVPFRPRCSKVSGSTVIIGCNSGRVIIMTFLNLEAID</sequence>
<comment type="caution">
    <text evidence="1">The sequence shown here is derived from an EMBL/GenBank/DDBJ whole genome shotgun (WGS) entry which is preliminary data.</text>
</comment>
<name>A0A9P9IHE2_9HYPO</name>
<dbReference type="Gene3D" id="2.130.10.10">
    <property type="entry name" value="YVTN repeat-like/Quinoprotein amine dehydrogenase"/>
    <property type="match status" value="1"/>
</dbReference>
<accession>A0A9P9IHE2</accession>
<reference evidence="1" key="1">
    <citation type="journal article" date="2021" name="Nat. Commun.">
        <title>Genetic determinants of endophytism in the Arabidopsis root mycobiome.</title>
        <authorList>
            <person name="Mesny F."/>
            <person name="Miyauchi S."/>
            <person name="Thiergart T."/>
            <person name="Pickel B."/>
            <person name="Atanasova L."/>
            <person name="Karlsson M."/>
            <person name="Huettel B."/>
            <person name="Barry K.W."/>
            <person name="Haridas S."/>
            <person name="Chen C."/>
            <person name="Bauer D."/>
            <person name="Andreopoulos W."/>
            <person name="Pangilinan J."/>
            <person name="LaButti K."/>
            <person name="Riley R."/>
            <person name="Lipzen A."/>
            <person name="Clum A."/>
            <person name="Drula E."/>
            <person name="Henrissat B."/>
            <person name="Kohler A."/>
            <person name="Grigoriev I.V."/>
            <person name="Martin F.M."/>
            <person name="Hacquard S."/>
        </authorList>
    </citation>
    <scope>NUCLEOTIDE SEQUENCE</scope>
    <source>
        <strain evidence="1">MPI-CAGE-AT-0021</strain>
    </source>
</reference>
<dbReference type="OrthoDB" id="674604at2759"/>
<dbReference type="EMBL" id="JAGMUU010000029">
    <property type="protein sequence ID" value="KAH7120152.1"/>
    <property type="molecule type" value="Genomic_DNA"/>
</dbReference>
<evidence type="ECO:0000313" key="2">
    <source>
        <dbReference type="Proteomes" id="UP000717696"/>
    </source>
</evidence>
<feature type="non-terminal residue" evidence="1">
    <location>
        <position position="1"/>
    </location>
</feature>
<dbReference type="SUPFAM" id="SSF50978">
    <property type="entry name" value="WD40 repeat-like"/>
    <property type="match status" value="1"/>
</dbReference>
<dbReference type="AlphaFoldDB" id="A0A9P9IHE2"/>
<dbReference type="Proteomes" id="UP000717696">
    <property type="component" value="Unassembled WGS sequence"/>
</dbReference>
<dbReference type="InterPro" id="IPR015943">
    <property type="entry name" value="WD40/YVTN_repeat-like_dom_sf"/>
</dbReference>
<keyword evidence="2" id="KW-1185">Reference proteome</keyword>
<organism evidence="1 2">
    <name type="scientific">Dactylonectria estremocensis</name>
    <dbReference type="NCBI Taxonomy" id="1079267"/>
    <lineage>
        <taxon>Eukaryota</taxon>
        <taxon>Fungi</taxon>
        <taxon>Dikarya</taxon>
        <taxon>Ascomycota</taxon>
        <taxon>Pezizomycotina</taxon>
        <taxon>Sordariomycetes</taxon>
        <taxon>Hypocreomycetidae</taxon>
        <taxon>Hypocreales</taxon>
        <taxon>Nectriaceae</taxon>
        <taxon>Dactylonectria</taxon>
    </lineage>
</organism>
<evidence type="ECO:0000313" key="1">
    <source>
        <dbReference type="EMBL" id="KAH7120152.1"/>
    </source>
</evidence>